<dbReference type="Pfam" id="PF02805">
    <property type="entry name" value="Ada_Zn_binding"/>
    <property type="match status" value="1"/>
</dbReference>
<dbReference type="InterPro" id="IPR035451">
    <property type="entry name" value="Ada-like_dom_sf"/>
</dbReference>
<dbReference type="GO" id="GO:0008168">
    <property type="term" value="F:methyltransferase activity"/>
    <property type="evidence" value="ECO:0007669"/>
    <property type="project" value="InterPro"/>
</dbReference>
<feature type="domain" description="Ada DNA repair metal-binding" evidence="2">
    <location>
        <begin position="29"/>
        <end position="76"/>
    </location>
</feature>
<reference evidence="3 4" key="1">
    <citation type="journal article" date="2016" name="Nat. Commun.">
        <title>Thousands of microbial genomes shed light on interconnected biogeochemical processes in an aquifer system.</title>
        <authorList>
            <person name="Anantharaman K."/>
            <person name="Brown C.T."/>
            <person name="Hug L.A."/>
            <person name="Sharon I."/>
            <person name="Castelle C.J."/>
            <person name="Probst A.J."/>
            <person name="Thomas B.C."/>
            <person name="Singh A."/>
            <person name="Wilkins M.J."/>
            <person name="Karaoz U."/>
            <person name="Brodie E.L."/>
            <person name="Williams K.H."/>
            <person name="Hubbard S.S."/>
            <person name="Banfield J.F."/>
        </authorList>
    </citation>
    <scope>NUCLEOTIDE SEQUENCE [LARGE SCALE GENOMIC DNA]</scope>
</reference>
<comment type="caution">
    <text evidence="3">The sequence shown here is derived from an EMBL/GenBank/DDBJ whole genome shotgun (WGS) entry which is preliminary data.</text>
</comment>
<dbReference type="SUPFAM" id="SSF57884">
    <property type="entry name" value="Ada DNA repair protein, N-terminal domain (N-Ada 10)"/>
    <property type="match status" value="1"/>
</dbReference>
<dbReference type="GO" id="GO:0006355">
    <property type="term" value="P:regulation of DNA-templated transcription"/>
    <property type="evidence" value="ECO:0007669"/>
    <property type="project" value="InterPro"/>
</dbReference>
<organism evidence="3 4">
    <name type="scientific">Candidatus Woesebacteria bacterium RBG_16_34_12</name>
    <dbReference type="NCBI Taxonomy" id="1802480"/>
    <lineage>
        <taxon>Bacteria</taxon>
        <taxon>Candidatus Woeseibacteriota</taxon>
    </lineage>
</organism>
<accession>A0A1F7X6W3</accession>
<evidence type="ECO:0000259" key="2">
    <source>
        <dbReference type="Pfam" id="PF02805"/>
    </source>
</evidence>
<keyword evidence="1" id="KW-0010">Activator</keyword>
<dbReference type="Proteomes" id="UP000177053">
    <property type="component" value="Unassembled WGS sequence"/>
</dbReference>
<sequence length="137" mass="15301">MKERSAMKRFLAVSIFLLLFISLALSAEFWASKKSNKYHYPDCRWAQKINPENLIKFKSHEEAQKAGYIPCKVCKPPVSSKTESNTKESLDVAQVRAHDVEQRQGCCSWHGGVCGCDYSTGRAICCDGTLSPSCSCQ</sequence>
<gene>
    <name evidence="3" type="ORF">A2Z22_00050</name>
</gene>
<protein>
    <recommendedName>
        <fullName evidence="2">Ada DNA repair metal-binding domain-containing protein</fullName>
    </recommendedName>
</protein>
<dbReference type="GO" id="GO:0008270">
    <property type="term" value="F:zinc ion binding"/>
    <property type="evidence" value="ECO:0007669"/>
    <property type="project" value="InterPro"/>
</dbReference>
<dbReference type="GO" id="GO:0003677">
    <property type="term" value="F:DNA binding"/>
    <property type="evidence" value="ECO:0007669"/>
    <property type="project" value="InterPro"/>
</dbReference>
<name>A0A1F7X6W3_9BACT</name>
<dbReference type="Gene3D" id="3.40.10.10">
    <property type="entry name" value="DNA Methylphosphotriester Repair Domain"/>
    <property type="match status" value="1"/>
</dbReference>
<dbReference type="InterPro" id="IPR004026">
    <property type="entry name" value="Ada_DNA_repair_Zn-bd"/>
</dbReference>
<proteinExistence type="predicted"/>
<evidence type="ECO:0000313" key="4">
    <source>
        <dbReference type="Proteomes" id="UP000177053"/>
    </source>
</evidence>
<evidence type="ECO:0000256" key="1">
    <source>
        <dbReference type="ARBA" id="ARBA00023159"/>
    </source>
</evidence>
<dbReference type="EMBL" id="MGFS01000031">
    <property type="protein sequence ID" value="OGM10731.1"/>
    <property type="molecule type" value="Genomic_DNA"/>
</dbReference>
<dbReference type="AlphaFoldDB" id="A0A1F7X6W3"/>
<dbReference type="GO" id="GO:0006281">
    <property type="term" value="P:DNA repair"/>
    <property type="evidence" value="ECO:0007669"/>
    <property type="project" value="InterPro"/>
</dbReference>
<evidence type="ECO:0000313" key="3">
    <source>
        <dbReference type="EMBL" id="OGM10731.1"/>
    </source>
</evidence>